<dbReference type="InterPro" id="IPR023393">
    <property type="entry name" value="START-like_dom_sf"/>
</dbReference>
<comment type="similarity">
    <text evidence="1">Belongs to the AHA1 family.</text>
</comment>
<dbReference type="AlphaFoldDB" id="A0A4S3ZXB3"/>
<accession>A0A4S3ZXB3</accession>
<dbReference type="OrthoDB" id="9795306at2"/>
<dbReference type="CDD" id="cd07814">
    <property type="entry name" value="SRPBCC_CalC_Aha1-like"/>
    <property type="match status" value="1"/>
</dbReference>
<dbReference type="SUPFAM" id="SSF55961">
    <property type="entry name" value="Bet v1-like"/>
    <property type="match status" value="1"/>
</dbReference>
<organism evidence="3 4">
    <name type="scientific">Flavobacterium supellecticarium</name>
    <dbReference type="NCBI Taxonomy" id="2565924"/>
    <lineage>
        <taxon>Bacteria</taxon>
        <taxon>Pseudomonadati</taxon>
        <taxon>Bacteroidota</taxon>
        <taxon>Flavobacteriia</taxon>
        <taxon>Flavobacteriales</taxon>
        <taxon>Flavobacteriaceae</taxon>
        <taxon>Flavobacterium</taxon>
    </lineage>
</organism>
<evidence type="ECO:0000259" key="2">
    <source>
        <dbReference type="Pfam" id="PF08327"/>
    </source>
</evidence>
<proteinExistence type="inferred from homology"/>
<feature type="domain" description="Activator of Hsp90 ATPase homologue 1/2-like C-terminal" evidence="2">
    <location>
        <begin position="26"/>
        <end position="162"/>
    </location>
</feature>
<dbReference type="Proteomes" id="UP000307507">
    <property type="component" value="Unassembled WGS sequence"/>
</dbReference>
<evidence type="ECO:0000256" key="1">
    <source>
        <dbReference type="ARBA" id="ARBA00006817"/>
    </source>
</evidence>
<name>A0A4S3ZXB3_9FLAO</name>
<keyword evidence="4" id="KW-1185">Reference proteome</keyword>
<dbReference type="InterPro" id="IPR013538">
    <property type="entry name" value="ASHA1/2-like_C"/>
</dbReference>
<sequence length="167" mass="19513">MKHNLQFDFLADKEKNTLTIRREFLANRQLVWDCYTKSELLDQWFAPKPLTTKTKAMDFSEGGHWHYAMIEPNGTEYWNWMAYQKIKPIDYYTAWDAFANEAGDLNKDLPSSDWLVNFTDKGNNTLVETIVTYKSLSDLETVIQMGMEPGMIATLEKLDELLLTLNR</sequence>
<comment type="caution">
    <text evidence="3">The sequence shown here is derived from an EMBL/GenBank/DDBJ whole genome shotgun (WGS) entry which is preliminary data.</text>
</comment>
<evidence type="ECO:0000313" key="3">
    <source>
        <dbReference type="EMBL" id="THF50436.1"/>
    </source>
</evidence>
<dbReference type="EMBL" id="SSNZ01000003">
    <property type="protein sequence ID" value="THF50436.1"/>
    <property type="molecule type" value="Genomic_DNA"/>
</dbReference>
<gene>
    <name evidence="3" type="ORF">E6C50_09405</name>
</gene>
<dbReference type="Pfam" id="PF08327">
    <property type="entry name" value="AHSA1"/>
    <property type="match status" value="1"/>
</dbReference>
<dbReference type="Gene3D" id="3.30.530.20">
    <property type="match status" value="1"/>
</dbReference>
<dbReference type="RefSeq" id="WP_136402982.1">
    <property type="nucleotide sequence ID" value="NZ_SSNZ01000003.1"/>
</dbReference>
<protein>
    <submittedName>
        <fullName evidence="3">SRPBCC domain-containing protein</fullName>
    </submittedName>
</protein>
<reference evidence="3 4" key="1">
    <citation type="submission" date="2019-04" db="EMBL/GenBank/DDBJ databases">
        <title>Flavobacterium sp. nov. isolated from construction timber.</title>
        <authorList>
            <person name="Lin S.-Y."/>
            <person name="Chang C.-T."/>
            <person name="Young C.-C."/>
        </authorList>
    </citation>
    <scope>NUCLEOTIDE SEQUENCE [LARGE SCALE GENOMIC DNA]</scope>
    <source>
        <strain evidence="3 4">CC-CTC003</strain>
    </source>
</reference>
<evidence type="ECO:0000313" key="4">
    <source>
        <dbReference type="Proteomes" id="UP000307507"/>
    </source>
</evidence>